<feature type="coiled-coil region" evidence="4">
    <location>
        <begin position="291"/>
        <end position="371"/>
    </location>
</feature>
<dbReference type="RefSeq" id="WP_161262354.1">
    <property type="nucleotide sequence ID" value="NZ_JAFBDC010000008.1"/>
</dbReference>
<comment type="caution">
    <text evidence="8">The sequence shown here is derived from an EMBL/GenBank/DDBJ whole genome shotgun (WGS) entry which is preliminary data.</text>
</comment>
<evidence type="ECO:0000259" key="6">
    <source>
        <dbReference type="Pfam" id="PF01145"/>
    </source>
</evidence>
<dbReference type="SUPFAM" id="SSF117892">
    <property type="entry name" value="Band 7/SPFH domain"/>
    <property type="match status" value="1"/>
</dbReference>
<name>A0A845LLP8_HELGE</name>
<evidence type="ECO:0000256" key="4">
    <source>
        <dbReference type="SAM" id="Coils"/>
    </source>
</evidence>
<organism evidence="8 9">
    <name type="scientific">Heliomicrobium gestii</name>
    <name type="common">Heliobacterium gestii</name>
    <dbReference type="NCBI Taxonomy" id="2699"/>
    <lineage>
        <taxon>Bacteria</taxon>
        <taxon>Bacillati</taxon>
        <taxon>Bacillota</taxon>
        <taxon>Clostridia</taxon>
        <taxon>Eubacteriales</taxon>
        <taxon>Heliobacteriaceae</taxon>
        <taxon>Heliomicrobium</taxon>
    </lineage>
</organism>
<keyword evidence="5" id="KW-1133">Transmembrane helix</keyword>
<feature type="domain" description="Band 7" evidence="6">
    <location>
        <begin position="35"/>
        <end position="218"/>
    </location>
</feature>
<dbReference type="Proteomes" id="UP000471031">
    <property type="component" value="Unassembled WGS sequence"/>
</dbReference>
<feature type="domain" description="Flotillin C-terminal" evidence="7">
    <location>
        <begin position="367"/>
        <end position="450"/>
    </location>
</feature>
<dbReference type="CDD" id="cd03399">
    <property type="entry name" value="SPFH_flotillin"/>
    <property type="match status" value="1"/>
</dbReference>
<feature type="transmembrane region" description="Helical" evidence="5">
    <location>
        <begin position="12"/>
        <end position="30"/>
    </location>
</feature>
<dbReference type="PANTHER" id="PTHR13806">
    <property type="entry name" value="FLOTILLIN-RELATED"/>
    <property type="match status" value="1"/>
</dbReference>
<evidence type="ECO:0000313" key="9">
    <source>
        <dbReference type="Proteomes" id="UP000471031"/>
    </source>
</evidence>
<keyword evidence="4" id="KW-0175">Coiled coil</keyword>
<evidence type="ECO:0000256" key="3">
    <source>
        <dbReference type="ARBA" id="ARBA00023136"/>
    </source>
</evidence>
<dbReference type="InterPro" id="IPR036013">
    <property type="entry name" value="Band_7/SPFH_dom_sf"/>
</dbReference>
<evidence type="ECO:0000256" key="2">
    <source>
        <dbReference type="ARBA" id="ARBA00007161"/>
    </source>
</evidence>
<dbReference type="OrthoDB" id="9786220at2"/>
<evidence type="ECO:0000313" key="8">
    <source>
        <dbReference type="EMBL" id="MZP43786.1"/>
    </source>
</evidence>
<sequence length="522" mass="57788">MFTIIGDLLPSASISVGIVLILLLIIFGVLSMWRKVPTGKALVIKGPNNSLRVIAGGGGVVIPILYQVDTISLESINLEVRVRKAYTTQGVDINVSGVAVIKVKSDTNESILAALERFNAGNANETVLKIRTIAHEVLSGKLREIISRLTVEEVYRDRERFSQEILLGAKENFAEMGLLIETLTIQEISDDNGYLEALGKERVAEVKKEAEIAEARARRDAEIEKARARKETEVQTAEAVKEGQAAQLRADADVAEERKNTDLKIQGFKKEQETARANADLAYEIEGLRIKQQAEREKMQIDIIRKEKETELAQKEAERKEKELEATVKKQAEAEQFQVERQADATRYQKIQEAQAEAAAIEAKGRAAAEAKRLEGMAEVEIIREKGMAEAAAIEALGEAYKKYEQSAMTLVLMEKLIDKMPEITRHIAEPLSRIERITIVDSGNGNNAGASKVTNYVTELMTQLPDVLKTTTGIDLHQFLLKHIDQLPDVNQEAAAACESGSRECAEAATQDKQCLSQQQR</sequence>
<dbReference type="GO" id="GO:0002020">
    <property type="term" value="F:protease binding"/>
    <property type="evidence" value="ECO:0007669"/>
    <property type="project" value="TreeGrafter"/>
</dbReference>
<dbReference type="PANTHER" id="PTHR13806:SF46">
    <property type="entry name" value="FLOTILLIN-1-RELATED"/>
    <property type="match status" value="1"/>
</dbReference>
<proteinExistence type="inferred from homology"/>
<evidence type="ECO:0000256" key="1">
    <source>
        <dbReference type="ARBA" id="ARBA00004370"/>
    </source>
</evidence>
<gene>
    <name evidence="8" type="ORF">GTO89_12100</name>
</gene>
<keyword evidence="5" id="KW-0812">Transmembrane</keyword>
<comment type="similarity">
    <text evidence="2">Belongs to the band 7/mec-2 family. Flotillin subfamily.</text>
</comment>
<keyword evidence="3 5" id="KW-0472">Membrane</keyword>
<dbReference type="Pfam" id="PF15975">
    <property type="entry name" value="Flot"/>
    <property type="match status" value="1"/>
</dbReference>
<dbReference type="Gene3D" id="3.30.479.30">
    <property type="entry name" value="Band 7 domain"/>
    <property type="match status" value="1"/>
</dbReference>
<dbReference type="AlphaFoldDB" id="A0A845LLP8"/>
<evidence type="ECO:0000259" key="7">
    <source>
        <dbReference type="Pfam" id="PF15975"/>
    </source>
</evidence>
<protein>
    <submittedName>
        <fullName evidence="8">Flotillin family protein</fullName>
    </submittedName>
</protein>
<reference evidence="8 9" key="1">
    <citation type="submission" date="2020-01" db="EMBL/GenBank/DDBJ databases">
        <title>Whole genome sequence of Heliobacterium gestii DSM 11169.</title>
        <authorList>
            <person name="Kyndt J.A."/>
            <person name="Meyer T.E."/>
        </authorList>
    </citation>
    <scope>NUCLEOTIDE SEQUENCE [LARGE SCALE GENOMIC DNA]</scope>
    <source>
        <strain evidence="8 9">DSM 11169</strain>
    </source>
</reference>
<comment type="subcellular location">
    <subcellularLocation>
        <location evidence="1">Membrane</location>
    </subcellularLocation>
</comment>
<evidence type="ECO:0000256" key="5">
    <source>
        <dbReference type="SAM" id="Phobius"/>
    </source>
</evidence>
<dbReference type="EMBL" id="WXEX01000010">
    <property type="protein sequence ID" value="MZP43786.1"/>
    <property type="molecule type" value="Genomic_DNA"/>
</dbReference>
<dbReference type="InterPro" id="IPR027705">
    <property type="entry name" value="Flotillin_fam"/>
</dbReference>
<accession>A0A845LLP8</accession>
<keyword evidence="9" id="KW-1185">Reference proteome</keyword>
<dbReference type="InterPro" id="IPR031905">
    <property type="entry name" value="Flotillin_C"/>
</dbReference>
<dbReference type="GO" id="GO:0005886">
    <property type="term" value="C:plasma membrane"/>
    <property type="evidence" value="ECO:0007669"/>
    <property type="project" value="TreeGrafter"/>
</dbReference>
<dbReference type="GO" id="GO:0072659">
    <property type="term" value="P:protein localization to plasma membrane"/>
    <property type="evidence" value="ECO:0007669"/>
    <property type="project" value="TreeGrafter"/>
</dbReference>
<dbReference type="InterPro" id="IPR001107">
    <property type="entry name" value="Band_7"/>
</dbReference>
<dbReference type="Pfam" id="PF01145">
    <property type="entry name" value="Band_7"/>
    <property type="match status" value="1"/>
</dbReference>